<gene>
    <name evidence="2" type="ORF">GCM10011346_53020</name>
</gene>
<keyword evidence="3" id="KW-1185">Reference proteome</keyword>
<protein>
    <submittedName>
        <fullName evidence="2">Uncharacterized protein</fullName>
    </submittedName>
</protein>
<organism evidence="2 3">
    <name type="scientific">Oceanobacillus neutriphilus</name>
    <dbReference type="NCBI Taxonomy" id="531815"/>
    <lineage>
        <taxon>Bacteria</taxon>
        <taxon>Bacillati</taxon>
        <taxon>Bacillota</taxon>
        <taxon>Bacilli</taxon>
        <taxon>Bacillales</taxon>
        <taxon>Bacillaceae</taxon>
        <taxon>Oceanobacillus</taxon>
    </lineage>
</organism>
<name>A0ABQ2P3K0_9BACI</name>
<evidence type="ECO:0000313" key="2">
    <source>
        <dbReference type="EMBL" id="GGP17450.1"/>
    </source>
</evidence>
<evidence type="ECO:0000256" key="1">
    <source>
        <dbReference type="SAM" id="Coils"/>
    </source>
</evidence>
<comment type="caution">
    <text evidence="2">The sequence shown here is derived from an EMBL/GenBank/DDBJ whole genome shotgun (WGS) entry which is preliminary data.</text>
</comment>
<keyword evidence="1" id="KW-0175">Coiled coil</keyword>
<proteinExistence type="predicted"/>
<dbReference type="EMBL" id="BMLW01000051">
    <property type="protein sequence ID" value="GGP17450.1"/>
    <property type="molecule type" value="Genomic_DNA"/>
</dbReference>
<feature type="coiled-coil region" evidence="1">
    <location>
        <begin position="80"/>
        <end position="149"/>
    </location>
</feature>
<sequence length="184" mass="22119">MDERIQEMRLKLDKISWEPDQLEKNKQAFDFIVMYSDYLIQQVAQIESMAHVIKVKNKEMRELSNFLKERNIPLKELSPLITVMNQVQELERDRAEWEIESHTQNARNKRLEHQFNELYRKHFIKVDQLEKQNQRYKEVKGQLEAIYDAEDMENPIIKNEYIGGYLQGLDRAIDLLEYAQEGES</sequence>
<reference evidence="3" key="1">
    <citation type="journal article" date="2019" name="Int. J. Syst. Evol. Microbiol.">
        <title>The Global Catalogue of Microorganisms (GCM) 10K type strain sequencing project: providing services to taxonomists for standard genome sequencing and annotation.</title>
        <authorList>
            <consortium name="The Broad Institute Genomics Platform"/>
            <consortium name="The Broad Institute Genome Sequencing Center for Infectious Disease"/>
            <person name="Wu L."/>
            <person name="Ma J."/>
        </authorList>
    </citation>
    <scope>NUCLEOTIDE SEQUENCE [LARGE SCALE GENOMIC DNA]</scope>
    <source>
        <strain evidence="3">CGMCC 1.7693</strain>
    </source>
</reference>
<accession>A0ABQ2P3K0</accession>
<evidence type="ECO:0000313" key="3">
    <source>
        <dbReference type="Proteomes" id="UP000641206"/>
    </source>
</evidence>
<dbReference type="Proteomes" id="UP000641206">
    <property type="component" value="Unassembled WGS sequence"/>
</dbReference>